<keyword evidence="1" id="KW-0175">Coiled coil</keyword>
<evidence type="ECO:0000256" key="2">
    <source>
        <dbReference type="SAM" id="MobiDB-lite"/>
    </source>
</evidence>
<evidence type="ECO:0000313" key="3">
    <source>
        <dbReference type="EMBL" id="CAH0546134.1"/>
    </source>
</evidence>
<protein>
    <submittedName>
        <fullName evidence="3">Uncharacterized protein</fullName>
    </submittedName>
</protein>
<feature type="region of interest" description="Disordered" evidence="2">
    <location>
        <begin position="378"/>
        <end position="407"/>
    </location>
</feature>
<proteinExistence type="predicted"/>
<dbReference type="Proteomes" id="UP001154078">
    <property type="component" value="Chromosome 1"/>
</dbReference>
<evidence type="ECO:0000313" key="4">
    <source>
        <dbReference type="Proteomes" id="UP001154078"/>
    </source>
</evidence>
<feature type="compositionally biased region" description="Polar residues" evidence="2">
    <location>
        <begin position="36"/>
        <end position="70"/>
    </location>
</feature>
<evidence type="ECO:0000256" key="1">
    <source>
        <dbReference type="SAM" id="Coils"/>
    </source>
</evidence>
<reference evidence="3" key="1">
    <citation type="submission" date="2021-12" db="EMBL/GenBank/DDBJ databases">
        <authorList>
            <person name="King R."/>
        </authorList>
    </citation>
    <scope>NUCLEOTIDE SEQUENCE</scope>
</reference>
<name>A0A9P0ANH2_BRAAE</name>
<organism evidence="3 4">
    <name type="scientific">Brassicogethes aeneus</name>
    <name type="common">Rape pollen beetle</name>
    <name type="synonym">Meligethes aeneus</name>
    <dbReference type="NCBI Taxonomy" id="1431903"/>
    <lineage>
        <taxon>Eukaryota</taxon>
        <taxon>Metazoa</taxon>
        <taxon>Ecdysozoa</taxon>
        <taxon>Arthropoda</taxon>
        <taxon>Hexapoda</taxon>
        <taxon>Insecta</taxon>
        <taxon>Pterygota</taxon>
        <taxon>Neoptera</taxon>
        <taxon>Endopterygota</taxon>
        <taxon>Coleoptera</taxon>
        <taxon>Polyphaga</taxon>
        <taxon>Cucujiformia</taxon>
        <taxon>Nitidulidae</taxon>
        <taxon>Meligethinae</taxon>
        <taxon>Brassicogethes</taxon>
    </lineage>
</organism>
<dbReference type="EMBL" id="OV121132">
    <property type="protein sequence ID" value="CAH0546134.1"/>
    <property type="molecule type" value="Genomic_DNA"/>
</dbReference>
<keyword evidence="4" id="KW-1185">Reference proteome</keyword>
<dbReference type="OrthoDB" id="8193820at2759"/>
<sequence length="479" mass="55053">MNSQRFKSLDPVLCEVYSNRMLKKDKEASRKISPAFSKQSSLGNSSPNSTNTLSMKKSIKQHSNSPTLRHTPQYEESVEIKLKSTKPRKSETWSSCLKSNKTRDPYGFNNFDPLRLVHFLTKELKSHLQNRCPDDSCTQDMLGKLENALNRVPPEVASAIHLQQALELLPKPKNHGDFDERPEKLVDHKVTETKSKSIQTIDNIKEENEMLQKLMSENTEKLEAKVKMLEEITGKLKLENEQRKNKLAIEKDNVQYYKGRLEELQKTHTETVNVRIYKMEEEKSLLEAQIAELKIQLTALNKPKEDLKFTVKEMKKCKIDSDNEILKLKHQLKLSEIEKEKYMAVLAVRDRQINEIRNEMSQLQEVVNDQLMELHNSAFSNEPSNDSEDSDFAESKEGDGTLSSFATNDLKDSENVFKDLEIAEISTLCQNLSDPSMLLQKSLPKKSKDDIFDKKTHSQSSIKNVLNELKRQALAVKKS</sequence>
<gene>
    <name evidence="3" type="ORF">MELIAE_LOCUS369</name>
</gene>
<dbReference type="AlphaFoldDB" id="A0A9P0ANH2"/>
<feature type="coiled-coil region" evidence="1">
    <location>
        <begin position="346"/>
        <end position="373"/>
    </location>
</feature>
<feature type="region of interest" description="Disordered" evidence="2">
    <location>
        <begin position="24"/>
        <end position="84"/>
    </location>
</feature>
<accession>A0A9P0ANH2</accession>